<dbReference type="Pfam" id="PF00709">
    <property type="entry name" value="Adenylsucc_synt"/>
    <property type="match status" value="1"/>
</dbReference>
<dbReference type="SUPFAM" id="SSF52540">
    <property type="entry name" value="P-loop containing nucleoside triphosphate hydrolases"/>
    <property type="match status" value="1"/>
</dbReference>
<comment type="caution">
    <text evidence="10">Lacks conserved residue(s) required for the propagation of feature annotation.</text>
</comment>
<keyword evidence="9 10" id="KW-0342">GTP-binding</keyword>
<keyword evidence="10" id="KW-0963">Cytoplasm</keyword>
<evidence type="ECO:0000256" key="10">
    <source>
        <dbReference type="HAMAP-Rule" id="MF_03125"/>
    </source>
</evidence>
<dbReference type="PROSITE" id="PS00513">
    <property type="entry name" value="ADENYLOSUCCIN_SYN_2"/>
    <property type="match status" value="1"/>
</dbReference>
<dbReference type="Gene3D" id="3.30.60.90">
    <property type="match status" value="1"/>
</dbReference>
<keyword evidence="6 11" id="KW-0863">Zinc-finger</keyword>
<keyword evidence="2 10" id="KW-0436">Ligase</keyword>
<reference evidence="17 18" key="1">
    <citation type="submission" date="2015-12" db="EMBL/GenBank/DDBJ databases">
        <title>Draft genome of the nematode, Onchocerca flexuosa.</title>
        <authorList>
            <person name="Mitreva M."/>
        </authorList>
    </citation>
    <scope>NUCLEOTIDE SEQUENCE [LARGE SCALE GENOMIC DNA]</scope>
    <source>
        <strain evidence="17">Red Deer</strain>
    </source>
</reference>
<keyword evidence="5 10" id="KW-0658">Purine biosynthesis</keyword>
<dbReference type="EMBL" id="KZ270027">
    <property type="protein sequence ID" value="OZC07614.1"/>
    <property type="molecule type" value="Genomic_DNA"/>
</dbReference>
<comment type="cofactor">
    <cofactor evidence="10">
        <name>Mg(2+)</name>
        <dbReference type="ChEBI" id="CHEBI:18420"/>
    </cofactor>
    <text evidence="10">Binds 1 Mg(2+) ion per subunit.</text>
</comment>
<dbReference type="NCBIfam" id="NF002223">
    <property type="entry name" value="PRK01117.1"/>
    <property type="match status" value="1"/>
</dbReference>
<dbReference type="OrthoDB" id="10265645at2759"/>
<keyword evidence="15" id="KW-0472">Membrane</keyword>
<evidence type="ECO:0000256" key="14">
    <source>
        <dbReference type="SAM" id="MobiDB-lite"/>
    </source>
</evidence>
<dbReference type="InterPro" id="IPR042110">
    <property type="entry name" value="Adenylosuccinate_synth_dom2"/>
</dbReference>
<feature type="binding site" evidence="10">
    <location>
        <position position="208"/>
    </location>
    <ligand>
        <name>IMP</name>
        <dbReference type="ChEBI" id="CHEBI:58053"/>
        <note>ligand shared between dimeric partners</note>
    </ligand>
</feature>
<feature type="binding site" evidence="10">
    <location>
        <position position="369"/>
    </location>
    <ligand>
        <name>GTP</name>
        <dbReference type="ChEBI" id="CHEBI:37565"/>
    </ligand>
</feature>
<evidence type="ECO:0000256" key="8">
    <source>
        <dbReference type="ARBA" id="ARBA00022842"/>
    </source>
</evidence>
<evidence type="ECO:0000256" key="13">
    <source>
        <dbReference type="RuleBase" id="RU000520"/>
    </source>
</evidence>
<dbReference type="InterPro" id="IPR001114">
    <property type="entry name" value="Adenylosuccinate_synthetase"/>
</dbReference>
<dbReference type="SMART" id="SM00788">
    <property type="entry name" value="Adenylsucc_synt"/>
    <property type="match status" value="1"/>
</dbReference>
<feature type="binding site" evidence="10">
    <location>
        <begin position="363"/>
        <end position="369"/>
    </location>
    <ligand>
        <name>substrate</name>
    </ligand>
</feature>
<feature type="binding site" evidence="10">
    <location>
        <position position="104"/>
    </location>
    <ligand>
        <name>Mg(2+)</name>
        <dbReference type="ChEBI" id="CHEBI:18420"/>
    </ligand>
</feature>
<dbReference type="Gene3D" id="3.10.20.90">
    <property type="entry name" value="Phosphatidylinositol 3-kinase Catalytic Subunit, Chain A, domain 1"/>
    <property type="match status" value="1"/>
</dbReference>
<comment type="subunit">
    <text evidence="1 10">Homodimer.</text>
</comment>
<organism evidence="17 18">
    <name type="scientific">Onchocerca flexuosa</name>
    <dbReference type="NCBI Taxonomy" id="387005"/>
    <lineage>
        <taxon>Eukaryota</taxon>
        <taxon>Metazoa</taxon>
        <taxon>Ecdysozoa</taxon>
        <taxon>Nematoda</taxon>
        <taxon>Chromadorea</taxon>
        <taxon>Rhabditida</taxon>
        <taxon>Spirurina</taxon>
        <taxon>Spiruromorpha</taxon>
        <taxon>Filarioidea</taxon>
        <taxon>Onchocercidae</taxon>
        <taxon>Onchocerca</taxon>
    </lineage>
</organism>
<dbReference type="SUPFAM" id="SSF54277">
    <property type="entry name" value="CAD &amp; PB1 domains"/>
    <property type="match status" value="1"/>
</dbReference>
<keyword evidence="8 10" id="KW-0460">Magnesium</keyword>
<feature type="binding site" evidence="10">
    <location>
        <begin position="102"/>
        <end position="105"/>
    </location>
    <ligand>
        <name>IMP</name>
        <dbReference type="ChEBI" id="CHEBI:58053"/>
    </ligand>
</feature>
<evidence type="ECO:0000256" key="2">
    <source>
        <dbReference type="ARBA" id="ARBA00022598"/>
    </source>
</evidence>
<evidence type="ECO:0000256" key="4">
    <source>
        <dbReference type="ARBA" id="ARBA00022741"/>
    </source>
</evidence>
<dbReference type="Gene3D" id="3.40.440.10">
    <property type="entry name" value="Adenylosuccinate Synthetase, subunit A, domain 1"/>
    <property type="match status" value="1"/>
</dbReference>
<dbReference type="Proteomes" id="UP000242913">
    <property type="component" value="Unassembled WGS sequence"/>
</dbReference>
<feature type="active site" description="Proton acceptor" evidence="10">
    <location>
        <position position="75"/>
    </location>
</feature>
<dbReference type="InterPro" id="IPR009060">
    <property type="entry name" value="UBA-like_sf"/>
</dbReference>
<accession>A0A238BRJ2</accession>
<comment type="pathway">
    <text evidence="10 13">Purine metabolism; AMP biosynthesis via de novo pathway; AMP from IMP: step 1/2.</text>
</comment>
<sequence>MYHVEAYTEENCHILLQSASSNFWNNASCLLYYALFVVEIIFCENRCNLYFRRIIMSKEPEKGPVTVLLGAQWGDEGKGKIVDYLIAKDKVQVVARCQGGNNAGHTVVANGRKYDFHILPSGIIAEKCFNIIGNGTVINLDSFFDELNHNKITSLPGWEERLLISDRAHLVCGIHLLVDGHSEDRLNINKIGTTKRGIGPTYSNKCFRNGLRVGDLVYDFDGFSLKFRELIKYYQRQYPDLEVDIDLELSKFKKHADKLNELALVGDSVVALDELRSSGKTVLVEGANGTMLDIDFGTYPFVTSSNATVGGAITGLGLPPMSIKKVVGVTKAYSTRVGSGPFPTELKNDIGDKLQQIGHEVGVTTGRKRRCGWIDLVLLKRAHLINGFTDIALTKLDVLDTFDEIKAGVAYRLDKQLLKSPPSQVSDWEKLEVEYHTFKGWNTPIFAMRNFNELPENCRVFIEFIEQAMALCAAFSSHVVTGEGSKGRRNRMAANNIINIKWDHFGVYRRFQLPVDAVGDLYRLLLTKINAVVPDFEGRLGWKDEEGDLIYFSTDEELHAALQITTNNQLRIQTIEDFPQHGKEKVSRDTEKENKKSKEIHPFVTCNRCDQPLYGIRYKCCVCDDFDLCEECEKEGTHPDHAMIRYATPRTPKIEHLRPRRMWRQHNHTFGHRDSFLQEGIFGRTAAAAAHAAQNAANAAAQHAVRHAARHAAAAATHFTDVILFSFLFFFFFFLHYSNANATKDNTDGFPPQFRDSVAQGMEYLKEVGTQIQQALANFGIEVDMDVQHDGVSEKIPKTNSSTAKNTADDNVANNEKKEIQKKDKTDVSEIAEPENDDGKRKNDNLTAQNVETNSDELDVPMKKMHISEHNETEKMDQNLKEPMLDAVATGDDISDEWTMMDISSPGNKCQSSQSLYPVIADGKCMAGTPFIVPQPGPHNPHCYFIYPDEHVALCVIQLEGMGFDNCNGWLTKLAMDLKGDVSAVIEDMKKDPVYAKHFENDI</sequence>
<feature type="binding site" evidence="10">
    <location>
        <begin position="75"/>
        <end position="78"/>
    </location>
    <ligand>
        <name>IMP</name>
        <dbReference type="ChEBI" id="CHEBI:58053"/>
    </ligand>
</feature>
<dbReference type="AlphaFoldDB" id="A0A238BRJ2"/>
<dbReference type="PANTHER" id="PTHR11846:SF0">
    <property type="entry name" value="ADENYLOSUCCINATE SYNTHETASE"/>
    <property type="match status" value="1"/>
</dbReference>
<keyword evidence="15" id="KW-1133">Transmembrane helix</keyword>
<dbReference type="UniPathway" id="UPA00075">
    <property type="reaction ID" value="UER00335"/>
</dbReference>
<dbReference type="GO" id="GO:0000287">
    <property type="term" value="F:magnesium ion binding"/>
    <property type="evidence" value="ECO:0007669"/>
    <property type="project" value="UniProtKB-UniRule"/>
</dbReference>
<dbReference type="PANTHER" id="PTHR11846">
    <property type="entry name" value="ADENYLOSUCCINATE SYNTHETASE"/>
    <property type="match status" value="1"/>
</dbReference>
<feature type="binding site" evidence="10">
    <location>
        <begin position="104"/>
        <end position="106"/>
    </location>
    <ligand>
        <name>GTP</name>
        <dbReference type="ChEBI" id="CHEBI:37565"/>
    </ligand>
</feature>
<evidence type="ECO:0000256" key="12">
    <source>
        <dbReference type="PROSITE-ProRule" id="PRU10134"/>
    </source>
</evidence>
<evidence type="ECO:0000256" key="1">
    <source>
        <dbReference type="ARBA" id="ARBA00011738"/>
    </source>
</evidence>
<dbReference type="InterPro" id="IPR042111">
    <property type="entry name" value="Adenylosuccinate_synth_dom3"/>
</dbReference>
<dbReference type="PROSITE" id="PS01357">
    <property type="entry name" value="ZF_ZZ_1"/>
    <property type="match status" value="1"/>
</dbReference>
<dbReference type="PROSITE" id="PS50135">
    <property type="entry name" value="ZF_ZZ_2"/>
    <property type="match status" value="1"/>
</dbReference>
<dbReference type="InterPro" id="IPR027417">
    <property type="entry name" value="P-loop_NTPase"/>
</dbReference>
<feature type="domain" description="ZZ-type" evidence="16">
    <location>
        <begin position="601"/>
        <end position="651"/>
    </location>
</feature>
<dbReference type="InterPro" id="IPR018220">
    <property type="entry name" value="Adenylosuccin_syn_GTP-bd"/>
</dbReference>
<keyword evidence="18" id="KW-1185">Reference proteome</keyword>
<feature type="binding site" evidence="10">
    <location>
        <begin position="74"/>
        <end position="80"/>
    </location>
    <ligand>
        <name>GTP</name>
        <dbReference type="ChEBI" id="CHEBI:37565"/>
    </ligand>
</feature>
<comment type="subcellular location">
    <subcellularLocation>
        <location evidence="10">Cytoplasm</location>
    </subcellularLocation>
</comment>
<dbReference type="InterPro" id="IPR033128">
    <property type="entry name" value="Adenylosuccin_syn_Lys_AS"/>
</dbReference>
<dbReference type="InterPro" id="IPR043145">
    <property type="entry name" value="Znf_ZZ_sf"/>
</dbReference>
<dbReference type="GO" id="GO:0004019">
    <property type="term" value="F:adenylosuccinate synthase activity"/>
    <property type="evidence" value="ECO:0007669"/>
    <property type="project" value="UniProtKB-UniRule"/>
</dbReference>
<comment type="similarity">
    <text evidence="10 13">Belongs to the adenylosuccinate synthetase family.</text>
</comment>
<evidence type="ECO:0000256" key="5">
    <source>
        <dbReference type="ARBA" id="ARBA00022755"/>
    </source>
</evidence>
<feature type="binding site" evidence="10">
    <location>
        <position position="288"/>
    </location>
    <ligand>
        <name>IMP</name>
        <dbReference type="ChEBI" id="CHEBI:58053"/>
    </ligand>
</feature>
<feature type="binding site" evidence="10">
    <location>
        <position position="367"/>
    </location>
    <ligand>
        <name>IMP</name>
        <dbReference type="ChEBI" id="CHEBI:58053"/>
    </ligand>
</feature>
<evidence type="ECO:0000256" key="9">
    <source>
        <dbReference type="ARBA" id="ARBA00023134"/>
    </source>
</evidence>
<evidence type="ECO:0000256" key="6">
    <source>
        <dbReference type="ARBA" id="ARBA00022771"/>
    </source>
</evidence>
<evidence type="ECO:0000259" key="16">
    <source>
        <dbReference type="PROSITE" id="PS50135"/>
    </source>
</evidence>
<dbReference type="SMART" id="SM00291">
    <property type="entry name" value="ZnF_ZZ"/>
    <property type="match status" value="1"/>
</dbReference>
<dbReference type="Gene3D" id="1.10.300.10">
    <property type="entry name" value="Adenylosuccinate Synthetase, subunit A, domain 2"/>
    <property type="match status" value="1"/>
</dbReference>
<dbReference type="GO" id="GO:0044208">
    <property type="term" value="P:'de novo' AMP biosynthetic process"/>
    <property type="evidence" value="ECO:0007669"/>
    <property type="project" value="UniProtKB-UniRule"/>
</dbReference>
<dbReference type="CDD" id="cd03108">
    <property type="entry name" value="AdSS"/>
    <property type="match status" value="1"/>
</dbReference>
<dbReference type="Pfam" id="PF00569">
    <property type="entry name" value="ZZ"/>
    <property type="match status" value="1"/>
</dbReference>
<dbReference type="GO" id="GO:0005737">
    <property type="term" value="C:cytoplasm"/>
    <property type="evidence" value="ECO:0007669"/>
    <property type="project" value="UniProtKB-SubCell"/>
</dbReference>
<evidence type="ECO:0000256" key="11">
    <source>
        <dbReference type="PROSITE-ProRule" id="PRU00228"/>
    </source>
</evidence>
<keyword evidence="4 10" id="KW-0547">Nucleotide-binding</keyword>
<feature type="active site" evidence="12">
    <location>
        <position position="205"/>
    </location>
</feature>
<feature type="region of interest" description="Disordered" evidence="14">
    <location>
        <begin position="793"/>
        <end position="854"/>
    </location>
</feature>
<dbReference type="Gene3D" id="1.10.8.10">
    <property type="entry name" value="DNA helicase RuvA subunit, C-terminal domain"/>
    <property type="match status" value="1"/>
</dbReference>
<keyword evidence="15" id="KW-0812">Transmembrane</keyword>
<dbReference type="SUPFAM" id="SSF57850">
    <property type="entry name" value="RING/U-box"/>
    <property type="match status" value="1"/>
</dbReference>
<feature type="binding site" evidence="10">
    <location>
        <position position="303"/>
    </location>
    <ligand>
        <name>IMP</name>
        <dbReference type="ChEBI" id="CHEBI:58053"/>
    </ligand>
</feature>
<feature type="active site" description="Proton donor" evidence="10">
    <location>
        <position position="105"/>
    </location>
</feature>
<feature type="binding site" evidence="10">
    <location>
        <begin position="395"/>
        <end position="397"/>
    </location>
    <ligand>
        <name>GTP</name>
        <dbReference type="ChEBI" id="CHEBI:37565"/>
    </ligand>
</feature>
<dbReference type="FunFam" id="3.90.170.10:FF:000001">
    <property type="entry name" value="Adenylosuccinate synthetase"/>
    <property type="match status" value="1"/>
</dbReference>
<keyword evidence="3 10" id="KW-0479">Metal-binding</keyword>
<feature type="binding site" evidence="10">
    <location>
        <position position="194"/>
    </location>
    <ligand>
        <name>IMP</name>
        <dbReference type="ChEBI" id="CHEBI:58053"/>
    </ligand>
</feature>
<dbReference type="Gene3D" id="3.90.170.10">
    <property type="entry name" value="Adenylosuccinate Synthetase, subunit A, domain 3"/>
    <property type="match status" value="1"/>
</dbReference>
<dbReference type="FunFam" id="1.10.300.10:FF:000001">
    <property type="entry name" value="Adenylosuccinate synthetase"/>
    <property type="match status" value="1"/>
</dbReference>
<evidence type="ECO:0000256" key="15">
    <source>
        <dbReference type="SAM" id="Phobius"/>
    </source>
</evidence>
<dbReference type="CDD" id="cd02340">
    <property type="entry name" value="ZZ_NBR1_like"/>
    <property type="match status" value="1"/>
</dbReference>
<evidence type="ECO:0000256" key="3">
    <source>
        <dbReference type="ARBA" id="ARBA00022723"/>
    </source>
</evidence>
<evidence type="ECO:0000256" key="7">
    <source>
        <dbReference type="ARBA" id="ARBA00022833"/>
    </source>
</evidence>
<protein>
    <recommendedName>
        <fullName evidence="10 13">Adenylosuccinate synthetase</fullName>
        <shortName evidence="10">AMPSase</shortName>
        <shortName evidence="10">AdSS</shortName>
        <ecNumber evidence="10 13">6.3.4.4</ecNumber>
    </recommendedName>
    <alternativeName>
        <fullName evidence="10">IMP--aspartate ligase</fullName>
    </alternativeName>
</protein>
<comment type="function">
    <text evidence="13">Plays an important role in the de novo pathway of purine nucleotide biosynthesis.</text>
</comment>
<dbReference type="GO" id="GO:0005525">
    <property type="term" value="F:GTP binding"/>
    <property type="evidence" value="ECO:0007669"/>
    <property type="project" value="UniProtKB-UniRule"/>
</dbReference>
<feature type="transmembrane region" description="Helical" evidence="15">
    <location>
        <begin position="712"/>
        <end position="737"/>
    </location>
</feature>
<feature type="transmembrane region" description="Helical" evidence="15">
    <location>
        <begin position="23"/>
        <end position="43"/>
    </location>
</feature>
<dbReference type="InterPro" id="IPR000433">
    <property type="entry name" value="Znf_ZZ"/>
</dbReference>
<gene>
    <name evidence="17" type="ORF">X798_05409</name>
</gene>
<dbReference type="GO" id="GO:0046040">
    <property type="term" value="P:IMP metabolic process"/>
    <property type="evidence" value="ECO:0007669"/>
    <property type="project" value="TreeGrafter"/>
</dbReference>
<feature type="compositionally biased region" description="Basic and acidic residues" evidence="14">
    <location>
        <begin position="815"/>
        <end position="828"/>
    </location>
</feature>
<dbReference type="GO" id="GO:0008270">
    <property type="term" value="F:zinc ion binding"/>
    <property type="evidence" value="ECO:0007669"/>
    <property type="project" value="UniProtKB-KW"/>
</dbReference>
<dbReference type="InterPro" id="IPR042109">
    <property type="entry name" value="Adenylosuccinate_synth_dom1"/>
</dbReference>
<feature type="binding site" evidence="10">
    <location>
        <position position="75"/>
    </location>
    <ligand>
        <name>Mg(2+)</name>
        <dbReference type="ChEBI" id="CHEBI:18420"/>
    </ligand>
</feature>
<dbReference type="EC" id="6.3.4.4" evidence="10 13"/>
<dbReference type="SUPFAM" id="SSF46934">
    <property type="entry name" value="UBA-like"/>
    <property type="match status" value="1"/>
</dbReference>
<evidence type="ECO:0000313" key="17">
    <source>
        <dbReference type="EMBL" id="OZC07614.1"/>
    </source>
</evidence>
<keyword evidence="7" id="KW-0862">Zinc</keyword>
<dbReference type="NCBIfam" id="TIGR00184">
    <property type="entry name" value="purA"/>
    <property type="match status" value="1"/>
</dbReference>
<dbReference type="PROSITE" id="PS01266">
    <property type="entry name" value="ADENYLOSUCCIN_SYN_1"/>
    <property type="match status" value="1"/>
</dbReference>
<name>A0A238BRJ2_9BILA</name>
<proteinExistence type="inferred from homology"/>
<comment type="function">
    <text evidence="10">Plays an important role in the de novo pathway and in the salvage pathway of purine nucleotide biosynthesis. Catalyzes the first commited step in the biosynthesis of AMP from IMP.</text>
</comment>
<dbReference type="HAMAP" id="MF_00011">
    <property type="entry name" value="Adenylosucc_synth"/>
    <property type="match status" value="1"/>
</dbReference>
<comment type="catalytic activity">
    <reaction evidence="10 13">
        <text>IMP + L-aspartate + GTP = N(6)-(1,2-dicarboxyethyl)-AMP + GDP + phosphate + 2 H(+)</text>
        <dbReference type="Rhea" id="RHEA:15753"/>
        <dbReference type="ChEBI" id="CHEBI:15378"/>
        <dbReference type="ChEBI" id="CHEBI:29991"/>
        <dbReference type="ChEBI" id="CHEBI:37565"/>
        <dbReference type="ChEBI" id="CHEBI:43474"/>
        <dbReference type="ChEBI" id="CHEBI:57567"/>
        <dbReference type="ChEBI" id="CHEBI:58053"/>
        <dbReference type="ChEBI" id="CHEBI:58189"/>
        <dbReference type="EC" id="6.3.4.4"/>
    </reaction>
</comment>
<evidence type="ECO:0000313" key="18">
    <source>
        <dbReference type="Proteomes" id="UP000242913"/>
    </source>
</evidence>